<organism evidence="2 3">
    <name type="scientific">Agromyces archimandritae</name>
    <dbReference type="NCBI Taxonomy" id="2781962"/>
    <lineage>
        <taxon>Bacteria</taxon>
        <taxon>Bacillati</taxon>
        <taxon>Actinomycetota</taxon>
        <taxon>Actinomycetes</taxon>
        <taxon>Micrococcales</taxon>
        <taxon>Microbacteriaceae</taxon>
        <taxon>Agromyces</taxon>
    </lineage>
</organism>
<dbReference type="EMBL" id="CP071696">
    <property type="protein sequence ID" value="QTX03687.1"/>
    <property type="molecule type" value="Genomic_DNA"/>
</dbReference>
<keyword evidence="1" id="KW-0472">Membrane</keyword>
<keyword evidence="3" id="KW-1185">Reference proteome</keyword>
<evidence type="ECO:0000313" key="3">
    <source>
        <dbReference type="Proteomes" id="UP000671914"/>
    </source>
</evidence>
<proteinExistence type="predicted"/>
<evidence type="ECO:0000256" key="1">
    <source>
        <dbReference type="SAM" id="Phobius"/>
    </source>
</evidence>
<sequence length="829" mass="86030">MPRSTRRSTAPAARPTRPGAFRRFARDRGRIAVTGALALAGLLVGLLPAGFGWVLHGSDAERGPYDLIVTAGAEAFPDGLVPPGFVTEERMSLDELDIVRGIEGVGVAAPFGLVAAANWPNIDPRYSVELTDSTTPDPQAFRTNLTVTTDDGTGERLVSEQEIIISVDRSDAPPTPVEPVLQDGQWTCVRPDGGWTITSEKPAPGACAEPQYHVAIQPTASNASTYVNGMEEGEALFTLTMTPQTGQWVALLDPIAEAELAGPGTALDELAAYERASAAGELASWPEDHDGDAAEAIRWYVEHTEEPLSRIRPAIVLDTPRAVLRHTLDIAALGPTAMLGDGTPRYTLLDERPSEPVGSIDLDLGDRTAPFATQDVPRVRWPAGPVLDGEPVPFRSWSFADDVLPARPMAYEGERIVPQKPAAMRSAWLDVDARTTAYQGLDLGGGTAGSVQPSTGFVPVADADASAVAIDGALGSGPRRLVADAEGTPVDAVELLPSLSGLGIGSGAPGVVTSFAAFGETLPPNPIHAIRVRIDGDPATPAGLRALQDTAERIRAAGFGVSVAAGAHEVEREFVVDGYAYGTDAAGLAGGSGAGTGAAASSIRSVGVAAAGDDRIGVLGTIRETWTKLPAADAAAARPDAPASAAALLALTAALGLLVLAEARRIRRNRDEALVLRSLGRPTANVFWWFAGPATITFGIVLVVTQAALAVGGGAWHAETLQAFAGAVLLVEAAAVTAVLRLARPGTAPHWLPRRMPRWAPHLVVAAGWTLIAASIAVVALLTVEEVRATGAAFFAEAAGDAYYLVPLALAVLAGAAGLLLAVRGRRRA</sequence>
<feature type="transmembrane region" description="Helical" evidence="1">
    <location>
        <begin position="721"/>
        <end position="743"/>
    </location>
</feature>
<dbReference type="AlphaFoldDB" id="A0A975FKP1"/>
<protein>
    <submittedName>
        <fullName evidence="2">Uncharacterized protein</fullName>
    </submittedName>
</protein>
<accession>A0A975FKP1</accession>
<gene>
    <name evidence="2" type="ORF">G127AT_10105</name>
</gene>
<dbReference type="KEGG" id="aarc:G127AT_10105"/>
<feature type="transmembrane region" description="Helical" evidence="1">
    <location>
        <begin position="763"/>
        <end position="782"/>
    </location>
</feature>
<feature type="transmembrane region" description="Helical" evidence="1">
    <location>
        <begin position="686"/>
        <end position="709"/>
    </location>
</feature>
<evidence type="ECO:0000313" key="2">
    <source>
        <dbReference type="EMBL" id="QTX03687.1"/>
    </source>
</evidence>
<feature type="transmembrane region" description="Helical" evidence="1">
    <location>
        <begin position="31"/>
        <end position="55"/>
    </location>
</feature>
<feature type="transmembrane region" description="Helical" evidence="1">
    <location>
        <begin position="643"/>
        <end position="661"/>
    </location>
</feature>
<reference evidence="2" key="1">
    <citation type="submission" date="2021-03" db="EMBL/GenBank/DDBJ databases">
        <title>Agromyces archimandritus sp. nov., isolated from the cockroach Archimandrita tessellata.</title>
        <authorList>
            <person name="Guzman J."/>
            <person name="Ortuzar M."/>
            <person name="Poehlein A."/>
            <person name="Daniel R."/>
            <person name="Trujillo M."/>
            <person name="Vilcinskas A."/>
        </authorList>
    </citation>
    <scope>NUCLEOTIDE SEQUENCE</scope>
    <source>
        <strain evidence="2">G127AT</strain>
    </source>
</reference>
<name>A0A975FKP1_9MICO</name>
<keyword evidence="1" id="KW-0812">Transmembrane</keyword>
<feature type="transmembrane region" description="Helical" evidence="1">
    <location>
        <begin position="802"/>
        <end position="823"/>
    </location>
</feature>
<dbReference type="RefSeq" id="WP_210896526.1">
    <property type="nucleotide sequence ID" value="NZ_CP071696.1"/>
</dbReference>
<dbReference type="Proteomes" id="UP000671914">
    <property type="component" value="Chromosome"/>
</dbReference>
<keyword evidence="1" id="KW-1133">Transmembrane helix</keyword>